<reference evidence="2" key="4">
    <citation type="submission" date="2016-09" db="EMBL/GenBank/DDBJ databases">
        <authorList>
            <person name="Pfeiffer F."/>
        </authorList>
    </citation>
    <scope>NUCLEOTIDE SEQUENCE</scope>
    <source>
        <strain evidence="2">ATCC 43099</strain>
    </source>
</reference>
<dbReference type="Proteomes" id="UP000001879">
    <property type="component" value="Chromosome"/>
</dbReference>
<evidence type="ECO:0000256" key="1">
    <source>
        <dbReference type="SAM" id="MobiDB-lite"/>
    </source>
</evidence>
<dbReference type="PaxDb" id="547559-Nmag_0625"/>
<dbReference type="eggNOG" id="arCOG10325">
    <property type="taxonomic scope" value="Archaea"/>
</dbReference>
<dbReference type="STRING" id="547559.Nmag_0625"/>
<gene>
    <name evidence="2" type="ordered locus">Nmag_0625</name>
    <name evidence="3" type="ORF">C500_15675</name>
</gene>
<dbReference type="RefSeq" id="WP_004216362.1">
    <property type="nucleotide sequence ID" value="NC_013922.1"/>
</dbReference>
<evidence type="ECO:0000313" key="2">
    <source>
        <dbReference type="EMBL" id="ADD04211.1"/>
    </source>
</evidence>
<accession>D3SYV0</accession>
<dbReference type="KEGG" id="nmg:Nmag_0625"/>
<dbReference type="AlphaFoldDB" id="D3SYV0"/>
<keyword evidence="4" id="KW-1185">Reference proteome</keyword>
<evidence type="ECO:0000313" key="5">
    <source>
        <dbReference type="Proteomes" id="UP000011543"/>
    </source>
</evidence>
<organism evidence="2 4">
    <name type="scientific">Natrialba magadii (strain ATCC 43099 / DSM 3394 / CCM 3739 / CIP 104546 / IAM 13178 / JCM 8861 / NBRC 102185 / NCIMB 2190 / MS3)</name>
    <name type="common">Natronobacterium magadii</name>
    <dbReference type="NCBI Taxonomy" id="547559"/>
    <lineage>
        <taxon>Archaea</taxon>
        <taxon>Methanobacteriati</taxon>
        <taxon>Methanobacteriota</taxon>
        <taxon>Stenosarchaea group</taxon>
        <taxon>Halobacteria</taxon>
        <taxon>Halobacteriales</taxon>
        <taxon>Natrialbaceae</taxon>
        <taxon>Natrialba</taxon>
    </lineage>
</organism>
<proteinExistence type="predicted"/>
<name>D3SYV0_NATMM</name>
<dbReference type="EMBL" id="AOHS01000051">
    <property type="protein sequence ID" value="ELY26614.1"/>
    <property type="molecule type" value="Genomic_DNA"/>
</dbReference>
<reference evidence="4" key="1">
    <citation type="submission" date="2010-02" db="EMBL/GenBank/DDBJ databases">
        <title>Complete sequence of chromosome of Natrialba magadii ATCC 43099.</title>
        <authorList>
            <consortium name="US DOE Joint Genome Institute"/>
            <person name="Lucas S."/>
            <person name="Copeland A."/>
            <person name="Lapidus A."/>
            <person name="Cheng J.-F."/>
            <person name="Bruce D."/>
            <person name="Goodwin L."/>
            <person name="Pitluck S."/>
            <person name="Davenport K."/>
            <person name="Saunders E."/>
            <person name="Detter J.C."/>
            <person name="Han C."/>
            <person name="Tapia R."/>
            <person name="Land M."/>
            <person name="Hauser L."/>
            <person name="Kyrpides N."/>
            <person name="Mikhailova N."/>
            <person name="De Castro R.E."/>
            <person name="Maupin-Furlow J.A."/>
            <person name="Woyke T."/>
        </authorList>
    </citation>
    <scope>NUCLEOTIDE SEQUENCE [LARGE SCALE GENOMIC DNA]</scope>
    <source>
        <strain evidence="4">ATCC 43099 / DSM 3394 / CCM 3739 / CIP 104546 / IAM 13178 / JCM 8861 / NBRC 102185 / NCIMB 2190 / MS3</strain>
    </source>
</reference>
<feature type="compositionally biased region" description="Polar residues" evidence="1">
    <location>
        <begin position="7"/>
        <end position="20"/>
    </location>
</feature>
<evidence type="ECO:0000313" key="4">
    <source>
        <dbReference type="Proteomes" id="UP000001879"/>
    </source>
</evidence>
<dbReference type="PATRIC" id="fig|547559.17.peg.3076"/>
<sequence>MARDDPVQQNSDAQSANQLPNLVTIVGRGVPSRFEIAVDGEIEMVADDPVSEGVVVSEKVAEGTIDVGVQRFRFAGEMANVHVVDWNGVPAPESASTPTVHVEYGAPTR</sequence>
<dbReference type="OrthoDB" id="195843at2157"/>
<dbReference type="GeneID" id="8823452"/>
<dbReference type="EMBL" id="CP001932">
    <property type="protein sequence ID" value="ADD04211.1"/>
    <property type="molecule type" value="Genomic_DNA"/>
</dbReference>
<evidence type="ECO:0000313" key="3">
    <source>
        <dbReference type="EMBL" id="ELY26614.1"/>
    </source>
</evidence>
<reference evidence="2 4" key="2">
    <citation type="journal article" date="2012" name="BMC Genomics">
        <title>A comparative genomics perspective on the genetic content of the alkaliphilic haloarchaeon Natrialba magadii ATCC 43099T.</title>
        <authorList>
            <person name="Siddaramappa S."/>
            <person name="Challacombe J.F."/>
            <person name="Decastro R.E."/>
            <person name="Pfeiffer F."/>
            <person name="Sastre D.E."/>
            <person name="Gimenez M.I."/>
            <person name="Paggi R.A."/>
            <person name="Detter J.C."/>
            <person name="Davenport K.W."/>
            <person name="Goodwin L.A."/>
            <person name="Kyrpides N."/>
            <person name="Tapia R."/>
            <person name="Pitluck S."/>
            <person name="Lucas S."/>
            <person name="Woyke T."/>
            <person name="Maupin-Furlow J.A."/>
        </authorList>
    </citation>
    <scope>NUCLEOTIDE SEQUENCE [LARGE SCALE GENOMIC DNA]</scope>
    <source>
        <strain evidence="2">ATCC 43099</strain>
        <strain evidence="4">ATCC 43099 / DSM 3394 / CCM 3739 / CIP 104546 / IAM 13178 / JCM 8861 / NBRC 102185 / NCIMB 2190 / MS3</strain>
    </source>
</reference>
<dbReference type="Proteomes" id="UP000011543">
    <property type="component" value="Unassembled WGS sequence"/>
</dbReference>
<dbReference type="HOGENOM" id="CLU_149771_1_0_2"/>
<reference evidence="3 5" key="3">
    <citation type="journal article" date="2014" name="PLoS Genet.">
        <title>Phylogenetically driven sequencing of extremely halophilic archaea reveals strategies for static and dynamic osmo-response.</title>
        <authorList>
            <person name="Becker E.A."/>
            <person name="Seitzer P.M."/>
            <person name="Tritt A."/>
            <person name="Larsen D."/>
            <person name="Krusor M."/>
            <person name="Yao A.I."/>
            <person name="Wu D."/>
            <person name="Madern D."/>
            <person name="Eisen J.A."/>
            <person name="Darling A.E."/>
            <person name="Facciotti M.T."/>
        </authorList>
    </citation>
    <scope>NUCLEOTIDE SEQUENCE [LARGE SCALE GENOMIC DNA]</scope>
    <source>
        <strain evidence="5">ATCC 43099 / DSM 3394 / CCM 3739 / CIP 104546 / IAM 13178 / JCM 8861 / NBRC 102185 / NCIMB 2190 / MS3</strain>
        <strain evidence="3">MS-3</strain>
    </source>
</reference>
<protein>
    <submittedName>
        <fullName evidence="2">Uncharacterized protein</fullName>
    </submittedName>
</protein>
<feature type="region of interest" description="Disordered" evidence="1">
    <location>
        <begin position="1"/>
        <end position="20"/>
    </location>
</feature>